<organism evidence="1 2">
    <name type="scientific">Triplophysa rosa</name>
    <name type="common">Cave loach</name>
    <dbReference type="NCBI Taxonomy" id="992332"/>
    <lineage>
        <taxon>Eukaryota</taxon>
        <taxon>Metazoa</taxon>
        <taxon>Chordata</taxon>
        <taxon>Craniata</taxon>
        <taxon>Vertebrata</taxon>
        <taxon>Euteleostomi</taxon>
        <taxon>Actinopterygii</taxon>
        <taxon>Neopterygii</taxon>
        <taxon>Teleostei</taxon>
        <taxon>Ostariophysi</taxon>
        <taxon>Cypriniformes</taxon>
        <taxon>Nemacheilidae</taxon>
        <taxon>Triplophysa</taxon>
    </lineage>
</organism>
<sequence length="274" mass="31040">MSANRWPYSRPAPVQLVCVGTRTRHRAASSVLTNGERIYMTHENGSISSFEECLAYIIKDYAFYVKNGNNCISLGPTTKKFRCALLDIAEDVQRMARNILNPPSHEMTGDEDNIFIRSSFVSLHGYIEKLSSSRMIHRRDGDVPVRDLVLRCGDKLIEASLWQDEALAELYEGAQILVTHLRATIKPNGRAKLNSSCFSSVELPDHPRTREWFTIIGILENEDDLVLLSDSFVVYSMSADLFPGTSSDLLERLPLNVEVEQANFRVHTIQYLEQ</sequence>
<reference evidence="1" key="1">
    <citation type="submission" date="2021-02" db="EMBL/GenBank/DDBJ databases">
        <title>Comparative genomics reveals that relaxation of natural selection precedes convergent phenotypic evolution of cavefish.</title>
        <authorList>
            <person name="Peng Z."/>
        </authorList>
    </citation>
    <scope>NUCLEOTIDE SEQUENCE</scope>
    <source>
        <tissue evidence="1">Muscle</tissue>
    </source>
</reference>
<dbReference type="Gene3D" id="2.40.50.140">
    <property type="entry name" value="Nucleic acid-binding proteins"/>
    <property type="match status" value="1"/>
</dbReference>
<accession>A0A9W7T813</accession>
<proteinExistence type="predicted"/>
<dbReference type="Proteomes" id="UP001059041">
    <property type="component" value="Linkage Group LG22"/>
</dbReference>
<keyword evidence="2" id="KW-1185">Reference proteome</keyword>
<name>A0A9W7T813_TRIRA</name>
<dbReference type="AlphaFoldDB" id="A0A9W7T813"/>
<evidence type="ECO:0000313" key="1">
    <source>
        <dbReference type="EMBL" id="KAI7793423.1"/>
    </source>
</evidence>
<gene>
    <name evidence="1" type="ORF">IRJ41_016168</name>
</gene>
<evidence type="ECO:0000313" key="2">
    <source>
        <dbReference type="Proteomes" id="UP001059041"/>
    </source>
</evidence>
<comment type="caution">
    <text evidence="1">The sequence shown here is derived from an EMBL/GenBank/DDBJ whole genome shotgun (WGS) entry which is preliminary data.</text>
</comment>
<dbReference type="InterPro" id="IPR012340">
    <property type="entry name" value="NA-bd_OB-fold"/>
</dbReference>
<protein>
    <submittedName>
        <fullName evidence="1">Uncharacterized protein</fullName>
    </submittedName>
</protein>
<dbReference type="EMBL" id="JAFHDT010000022">
    <property type="protein sequence ID" value="KAI7793423.1"/>
    <property type="molecule type" value="Genomic_DNA"/>
</dbReference>